<sequence length="129" mass="13864">MFGKEKSPLLAAGGAEIKPLAGERAEIVVTTVCISAADTGFPLPVIAAGEKVLAYRLDPFEAKLPECIGIFLIIPAAEIGEMTLEDLMEGVSSPRKVSGLLLFQYGSILYTHIEYYCENGIDASEKQKN</sequence>
<accession>V5WE81</accession>
<name>V5WE81_9SPIO</name>
<gene>
    <name evidence="1" type="ORF">L21SP2_0670</name>
</gene>
<keyword evidence="2" id="KW-1185">Reference proteome</keyword>
<dbReference type="KEGG" id="slr:L21SP2_0670"/>
<dbReference type="Proteomes" id="UP000018680">
    <property type="component" value="Chromosome"/>
</dbReference>
<reference evidence="1 2" key="1">
    <citation type="journal article" date="2015" name="Stand. Genomic Sci.">
        <title>Complete genome sequence and description of Salinispira pacifica gen. nov., sp. nov., a novel spirochaete isolated form a hypersaline microbial mat.</title>
        <authorList>
            <person name="Ben Hania W."/>
            <person name="Joseph M."/>
            <person name="Schumann P."/>
            <person name="Bunk B."/>
            <person name="Fiebig A."/>
            <person name="Sproer C."/>
            <person name="Klenk H.P."/>
            <person name="Fardeau M.L."/>
            <person name="Spring S."/>
        </authorList>
    </citation>
    <scope>NUCLEOTIDE SEQUENCE [LARGE SCALE GENOMIC DNA]</scope>
    <source>
        <strain evidence="1 2">L21-RPul-D2</strain>
    </source>
</reference>
<dbReference type="HOGENOM" id="CLU_1947295_0_0_12"/>
<evidence type="ECO:0000313" key="2">
    <source>
        <dbReference type="Proteomes" id="UP000018680"/>
    </source>
</evidence>
<proteinExistence type="predicted"/>
<organism evidence="1 2">
    <name type="scientific">Salinispira pacifica</name>
    <dbReference type="NCBI Taxonomy" id="1307761"/>
    <lineage>
        <taxon>Bacteria</taxon>
        <taxon>Pseudomonadati</taxon>
        <taxon>Spirochaetota</taxon>
        <taxon>Spirochaetia</taxon>
        <taxon>Spirochaetales</taxon>
        <taxon>Spirochaetaceae</taxon>
        <taxon>Salinispira</taxon>
    </lineage>
</organism>
<protein>
    <submittedName>
        <fullName evidence="1">Uncharacterized protein</fullName>
    </submittedName>
</protein>
<evidence type="ECO:0000313" key="1">
    <source>
        <dbReference type="EMBL" id="AHC14097.1"/>
    </source>
</evidence>
<dbReference type="EMBL" id="CP006939">
    <property type="protein sequence ID" value="AHC14097.1"/>
    <property type="molecule type" value="Genomic_DNA"/>
</dbReference>
<dbReference type="STRING" id="1307761.L21SP2_0670"/>
<dbReference type="AlphaFoldDB" id="V5WE81"/>